<dbReference type="InterPro" id="IPR009038">
    <property type="entry name" value="GOLD_dom"/>
</dbReference>
<feature type="region of interest" description="Disordered" evidence="2">
    <location>
        <begin position="239"/>
        <end position="260"/>
    </location>
</feature>
<keyword evidence="3" id="KW-0472">Membrane</keyword>
<evidence type="ECO:0000256" key="3">
    <source>
        <dbReference type="SAM" id="Phobius"/>
    </source>
</evidence>
<protein>
    <recommendedName>
        <fullName evidence="4">GOLD domain-containing protein</fullName>
    </recommendedName>
</protein>
<reference evidence="5 6" key="1">
    <citation type="journal article" date="2018" name="Mol. Biol. Evol.">
        <title>Analysis of the draft genome of the red seaweed Gracilariopsis chorda provides insights into genome size evolution in Rhodophyta.</title>
        <authorList>
            <person name="Lee J."/>
            <person name="Yang E.C."/>
            <person name="Graf L."/>
            <person name="Yang J.H."/>
            <person name="Qiu H."/>
            <person name="Zel Zion U."/>
            <person name="Chan C.X."/>
            <person name="Stephens T.G."/>
            <person name="Weber A.P.M."/>
            <person name="Boo G.H."/>
            <person name="Boo S.M."/>
            <person name="Kim K.M."/>
            <person name="Shin Y."/>
            <person name="Jung M."/>
            <person name="Lee S.J."/>
            <person name="Yim H.S."/>
            <person name="Lee J.H."/>
            <person name="Bhattacharya D."/>
            <person name="Yoon H.S."/>
        </authorList>
    </citation>
    <scope>NUCLEOTIDE SEQUENCE [LARGE SCALE GENOMIC DNA]</scope>
    <source>
        <strain evidence="5 6">SKKU-2015</strain>
        <tissue evidence="5">Whole body</tissue>
    </source>
</reference>
<keyword evidence="3" id="KW-1133">Transmembrane helix</keyword>
<evidence type="ECO:0000256" key="2">
    <source>
        <dbReference type="SAM" id="MobiDB-lite"/>
    </source>
</evidence>
<dbReference type="AlphaFoldDB" id="A0A2V3II91"/>
<feature type="domain" description="GOLD" evidence="4">
    <location>
        <begin position="1"/>
        <end position="199"/>
    </location>
</feature>
<evidence type="ECO:0000313" key="6">
    <source>
        <dbReference type="Proteomes" id="UP000247409"/>
    </source>
</evidence>
<feature type="coiled-coil region" evidence="1">
    <location>
        <begin position="130"/>
        <end position="157"/>
    </location>
</feature>
<dbReference type="Pfam" id="PF01105">
    <property type="entry name" value="EMP24_GP25L"/>
    <property type="match status" value="1"/>
</dbReference>
<proteinExistence type="predicted"/>
<name>A0A2V3II91_9FLOR</name>
<keyword evidence="3" id="KW-0812">Transmembrane</keyword>
<evidence type="ECO:0000259" key="4">
    <source>
        <dbReference type="SMART" id="SM01190"/>
    </source>
</evidence>
<dbReference type="EMBL" id="NBIV01000198">
    <property type="protein sequence ID" value="PXF41758.1"/>
    <property type="molecule type" value="Genomic_DNA"/>
</dbReference>
<feature type="transmembrane region" description="Helical" evidence="3">
    <location>
        <begin position="168"/>
        <end position="192"/>
    </location>
</feature>
<accession>A0A2V3II91</accession>
<evidence type="ECO:0000313" key="5">
    <source>
        <dbReference type="EMBL" id="PXF41758.1"/>
    </source>
</evidence>
<dbReference type="Proteomes" id="UP000247409">
    <property type="component" value="Unassembled WGS sequence"/>
</dbReference>
<dbReference type="OrthoDB" id="10338199at2759"/>
<keyword evidence="6" id="KW-1185">Reference proteome</keyword>
<comment type="caution">
    <text evidence="5">The sequence shown here is derived from an EMBL/GenBank/DDBJ whole genome shotgun (WGS) entry which is preliminary data.</text>
</comment>
<keyword evidence="1" id="KW-0175">Coiled coil</keyword>
<sequence length="260" mass="28356">MFHLVRGFTQCFTVNANSGSKLHGEIRVVNGKGDMEVGYLLLVGATNAHLLGKKSIDQERFSTIAPPGPHHGHDEHSTPAEYKLCIYNRAAISGSQDYRVVHLTFSADRGADDFEDHRGPLEGLATGSNVKEIEMTIRQIEHTISNALDEIDNIRIREGEMFLVTDRMAFQMTLMGIIGCIAVIITGVLQVLQTKNELVKHGDRLLAGSGKIQREGSKKVSRQGSFVLPSAPKLGRLPSVGNTAVLPRHGASREIGPKKS</sequence>
<feature type="compositionally biased region" description="Basic and acidic residues" evidence="2">
    <location>
        <begin position="251"/>
        <end position="260"/>
    </location>
</feature>
<evidence type="ECO:0000256" key="1">
    <source>
        <dbReference type="SAM" id="Coils"/>
    </source>
</evidence>
<organism evidence="5 6">
    <name type="scientific">Gracilariopsis chorda</name>
    <dbReference type="NCBI Taxonomy" id="448386"/>
    <lineage>
        <taxon>Eukaryota</taxon>
        <taxon>Rhodophyta</taxon>
        <taxon>Florideophyceae</taxon>
        <taxon>Rhodymeniophycidae</taxon>
        <taxon>Gracilariales</taxon>
        <taxon>Gracilariaceae</taxon>
        <taxon>Gracilariopsis</taxon>
    </lineage>
</organism>
<gene>
    <name evidence="5" type="ORF">BWQ96_08547</name>
</gene>
<dbReference type="SMART" id="SM01190">
    <property type="entry name" value="EMP24_GP25L"/>
    <property type="match status" value="1"/>
</dbReference>